<proteinExistence type="predicted"/>
<dbReference type="AlphaFoldDB" id="A0A9Q0LWB8"/>
<dbReference type="Proteomes" id="UP001149090">
    <property type="component" value="Unassembled WGS sequence"/>
</dbReference>
<comment type="caution">
    <text evidence="1">The sequence shown here is derived from an EMBL/GenBank/DDBJ whole genome shotgun (WGS) entry which is preliminary data.</text>
</comment>
<accession>A0A9Q0LWB8</accession>
<name>A0A9Q0LWB8_ANAIG</name>
<organism evidence="1 2">
    <name type="scientific">Anaeramoeba ignava</name>
    <name type="common">Anaerobic marine amoeba</name>
    <dbReference type="NCBI Taxonomy" id="1746090"/>
    <lineage>
        <taxon>Eukaryota</taxon>
        <taxon>Metamonada</taxon>
        <taxon>Anaeramoebidae</taxon>
        <taxon>Anaeramoeba</taxon>
    </lineage>
</organism>
<reference evidence="1" key="1">
    <citation type="submission" date="2022-10" db="EMBL/GenBank/DDBJ databases">
        <title>Novel sulphate-reducing endosymbionts in the free-living metamonad Anaeramoeba.</title>
        <authorList>
            <person name="Jerlstrom-Hultqvist J."/>
            <person name="Cepicka I."/>
            <person name="Gallot-Lavallee L."/>
            <person name="Salas-Leiva D."/>
            <person name="Curtis B.A."/>
            <person name="Zahonova K."/>
            <person name="Pipaliya S."/>
            <person name="Dacks J."/>
            <person name="Roger A.J."/>
        </authorList>
    </citation>
    <scope>NUCLEOTIDE SEQUENCE</scope>
    <source>
        <strain evidence="1">BMAN</strain>
    </source>
</reference>
<sequence>MNPYNSDVEFISCFCLSLYRLLRSEKMKLLLKLLKFGNILQKSQNENIKPLFVYKNDNKETKTYFQQCLNTCQMRKEFIDYLIQNEQEIHQAFNYHILILGLVEEKLGLKIAEKRIEEIKKYTKDFKNMGNFRLKI</sequence>
<evidence type="ECO:0000313" key="1">
    <source>
        <dbReference type="EMBL" id="KAJ5079065.1"/>
    </source>
</evidence>
<keyword evidence="2" id="KW-1185">Reference proteome</keyword>
<protein>
    <submittedName>
        <fullName evidence="1">Uncharacterized protein</fullName>
    </submittedName>
</protein>
<evidence type="ECO:0000313" key="2">
    <source>
        <dbReference type="Proteomes" id="UP001149090"/>
    </source>
</evidence>
<gene>
    <name evidence="1" type="ORF">M0811_14635</name>
</gene>
<dbReference type="EMBL" id="JAPDFW010000041">
    <property type="protein sequence ID" value="KAJ5079065.1"/>
    <property type="molecule type" value="Genomic_DNA"/>
</dbReference>